<evidence type="ECO:0000256" key="9">
    <source>
        <dbReference type="ARBA" id="ARBA00022771"/>
    </source>
</evidence>
<keyword evidence="8 16" id="KW-0732">Signal</keyword>
<comment type="caution">
    <text evidence="18">The sequence shown here is derived from an EMBL/GenBank/DDBJ whole genome shotgun (WGS) entry which is preliminary data.</text>
</comment>
<gene>
    <name evidence="18" type="ORF">POM88_049893</name>
</gene>
<keyword evidence="10" id="KW-0833">Ubl conjugation pathway</keyword>
<dbReference type="Proteomes" id="UP001237642">
    <property type="component" value="Unassembled WGS sequence"/>
</dbReference>
<evidence type="ECO:0000256" key="5">
    <source>
        <dbReference type="ARBA" id="ARBA00022679"/>
    </source>
</evidence>
<feature type="region of interest" description="Disordered" evidence="15">
    <location>
        <begin position="296"/>
        <end position="320"/>
    </location>
</feature>
<evidence type="ECO:0000256" key="10">
    <source>
        <dbReference type="ARBA" id="ARBA00022786"/>
    </source>
</evidence>
<evidence type="ECO:0000256" key="8">
    <source>
        <dbReference type="ARBA" id="ARBA00022729"/>
    </source>
</evidence>
<evidence type="ECO:0000259" key="17">
    <source>
        <dbReference type="Pfam" id="PF13947"/>
    </source>
</evidence>
<dbReference type="Pfam" id="PF13947">
    <property type="entry name" value="GUB_WAK_bind"/>
    <property type="match status" value="1"/>
</dbReference>
<dbReference type="GO" id="GO:0016020">
    <property type="term" value="C:membrane"/>
    <property type="evidence" value="ECO:0007669"/>
    <property type="project" value="UniProtKB-SubCell"/>
</dbReference>
<dbReference type="EMBL" id="JAUIZM010000011">
    <property type="protein sequence ID" value="KAK1356637.1"/>
    <property type="molecule type" value="Genomic_DNA"/>
</dbReference>
<keyword evidence="12" id="KW-1133">Transmembrane helix</keyword>
<keyword evidence="7" id="KW-0479">Metal-binding</keyword>
<evidence type="ECO:0000313" key="18">
    <source>
        <dbReference type="EMBL" id="KAK1356637.1"/>
    </source>
</evidence>
<dbReference type="InterPro" id="IPR046948">
    <property type="entry name" value="ATL20-22-like"/>
</dbReference>
<evidence type="ECO:0000256" key="2">
    <source>
        <dbReference type="ARBA" id="ARBA00004167"/>
    </source>
</evidence>
<dbReference type="AlphaFoldDB" id="A0AAD8GYZ8"/>
<evidence type="ECO:0000256" key="15">
    <source>
        <dbReference type="SAM" id="MobiDB-lite"/>
    </source>
</evidence>
<accession>A0AAD8GYZ8</accession>
<keyword evidence="19" id="KW-1185">Reference proteome</keyword>
<evidence type="ECO:0000256" key="7">
    <source>
        <dbReference type="ARBA" id="ARBA00022723"/>
    </source>
</evidence>
<dbReference type="EC" id="2.3.2.27" evidence="4"/>
<feature type="compositionally biased region" description="Polar residues" evidence="15">
    <location>
        <begin position="301"/>
        <end position="311"/>
    </location>
</feature>
<evidence type="ECO:0000256" key="16">
    <source>
        <dbReference type="SAM" id="SignalP"/>
    </source>
</evidence>
<feature type="domain" description="Wall-associated receptor kinase galacturonan-binding" evidence="17">
    <location>
        <begin position="37"/>
        <end position="106"/>
    </location>
</feature>
<organism evidence="18 19">
    <name type="scientific">Heracleum sosnowskyi</name>
    <dbReference type="NCBI Taxonomy" id="360622"/>
    <lineage>
        <taxon>Eukaryota</taxon>
        <taxon>Viridiplantae</taxon>
        <taxon>Streptophyta</taxon>
        <taxon>Embryophyta</taxon>
        <taxon>Tracheophyta</taxon>
        <taxon>Spermatophyta</taxon>
        <taxon>Magnoliopsida</taxon>
        <taxon>eudicotyledons</taxon>
        <taxon>Gunneridae</taxon>
        <taxon>Pentapetalae</taxon>
        <taxon>asterids</taxon>
        <taxon>campanulids</taxon>
        <taxon>Apiales</taxon>
        <taxon>Apiaceae</taxon>
        <taxon>Apioideae</taxon>
        <taxon>apioid superclade</taxon>
        <taxon>Tordylieae</taxon>
        <taxon>Tordyliinae</taxon>
        <taxon>Heracleum</taxon>
    </lineage>
</organism>
<evidence type="ECO:0000256" key="11">
    <source>
        <dbReference type="ARBA" id="ARBA00022833"/>
    </source>
</evidence>
<comment type="pathway">
    <text evidence="3">Protein modification; protein ubiquitination.</text>
</comment>
<keyword evidence="13" id="KW-0472">Membrane</keyword>
<keyword evidence="11" id="KW-0862">Zinc</keyword>
<comment type="catalytic activity">
    <reaction evidence="1">
        <text>S-ubiquitinyl-[E2 ubiquitin-conjugating enzyme]-L-cysteine + [acceptor protein]-L-lysine = [E2 ubiquitin-conjugating enzyme]-L-cysteine + N(6)-ubiquitinyl-[acceptor protein]-L-lysine.</text>
        <dbReference type="EC" id="2.3.2.27"/>
    </reaction>
</comment>
<evidence type="ECO:0000256" key="14">
    <source>
        <dbReference type="ARBA" id="ARBA00024209"/>
    </source>
</evidence>
<dbReference type="GO" id="GO:0030247">
    <property type="term" value="F:polysaccharide binding"/>
    <property type="evidence" value="ECO:0007669"/>
    <property type="project" value="InterPro"/>
</dbReference>
<comment type="similarity">
    <text evidence="14">Belongs to the RING-type zinc finger family. ATL subfamily.</text>
</comment>
<keyword evidence="9" id="KW-0863">Zinc-finger</keyword>
<evidence type="ECO:0000256" key="3">
    <source>
        <dbReference type="ARBA" id="ARBA00004906"/>
    </source>
</evidence>
<evidence type="ECO:0000313" key="19">
    <source>
        <dbReference type="Proteomes" id="UP001237642"/>
    </source>
</evidence>
<evidence type="ECO:0000256" key="12">
    <source>
        <dbReference type="ARBA" id="ARBA00022989"/>
    </source>
</evidence>
<sequence length="320" mass="36255">MGYRAFVHPLWITLVFSISKVLAEKAEVSGEECGIKRCSHHGPEIRFPFWLKDRQPEHCGLPGFRISCHKRKTLLELQFLANTSLQGNQLFLSKEVSVSLINYTSQVIETHYLFNKNLKLDLKLVSTSTISLSAIAPRLVGYVFYYNTTFFSCSSIVKNDDLSLLPVMLTSPSRQTFPVYYRHDSTDTTEPSITSCIKLFNSSLPYYSLRQNWPTINWSTPNCRNCEAKGEYCKMKNSTSSNYQTADHTTVCLSKGRGHQSSVDPMVGIIPGWHPVDRPSMKHVIHILERQECPAMPPNPFASSNGRSFTNDLEVISESE</sequence>
<keyword evidence="5" id="KW-0808">Transferase</keyword>
<comment type="subcellular location">
    <subcellularLocation>
        <location evidence="2">Membrane</location>
        <topology evidence="2">Single-pass membrane protein</topology>
    </subcellularLocation>
</comment>
<feature type="chain" id="PRO_5042281254" description="RING-type E3 ubiquitin transferase" evidence="16">
    <location>
        <begin position="24"/>
        <end position="320"/>
    </location>
</feature>
<reference evidence="18" key="1">
    <citation type="submission" date="2023-02" db="EMBL/GenBank/DDBJ databases">
        <title>Genome of toxic invasive species Heracleum sosnowskyi carries increased number of genes despite the absence of recent whole-genome duplications.</title>
        <authorList>
            <person name="Schelkunov M."/>
            <person name="Shtratnikova V."/>
            <person name="Makarenko M."/>
            <person name="Klepikova A."/>
            <person name="Omelchenko D."/>
            <person name="Novikova G."/>
            <person name="Obukhova E."/>
            <person name="Bogdanov V."/>
            <person name="Penin A."/>
            <person name="Logacheva M."/>
        </authorList>
    </citation>
    <scope>NUCLEOTIDE SEQUENCE</scope>
    <source>
        <strain evidence="18">Hsosn_3</strain>
        <tissue evidence="18">Leaf</tissue>
    </source>
</reference>
<proteinExistence type="inferred from homology"/>
<keyword evidence="6" id="KW-0812">Transmembrane</keyword>
<dbReference type="GO" id="GO:0061630">
    <property type="term" value="F:ubiquitin protein ligase activity"/>
    <property type="evidence" value="ECO:0007669"/>
    <property type="project" value="UniProtKB-EC"/>
</dbReference>
<dbReference type="PANTHER" id="PTHR46279:SF9">
    <property type="entry name" value="OS01G0116300 PROTEIN"/>
    <property type="match status" value="1"/>
</dbReference>
<dbReference type="GO" id="GO:0008270">
    <property type="term" value="F:zinc ion binding"/>
    <property type="evidence" value="ECO:0007669"/>
    <property type="project" value="UniProtKB-KW"/>
</dbReference>
<name>A0AAD8GYZ8_9APIA</name>
<feature type="signal peptide" evidence="16">
    <location>
        <begin position="1"/>
        <end position="23"/>
    </location>
</feature>
<evidence type="ECO:0000256" key="1">
    <source>
        <dbReference type="ARBA" id="ARBA00000900"/>
    </source>
</evidence>
<dbReference type="InterPro" id="IPR025287">
    <property type="entry name" value="WAK_GUB"/>
</dbReference>
<reference evidence="18" key="2">
    <citation type="submission" date="2023-05" db="EMBL/GenBank/DDBJ databases">
        <authorList>
            <person name="Schelkunov M.I."/>
        </authorList>
    </citation>
    <scope>NUCLEOTIDE SEQUENCE</scope>
    <source>
        <strain evidence="18">Hsosn_3</strain>
        <tissue evidence="18">Leaf</tissue>
    </source>
</reference>
<evidence type="ECO:0000256" key="13">
    <source>
        <dbReference type="ARBA" id="ARBA00023136"/>
    </source>
</evidence>
<protein>
    <recommendedName>
        <fullName evidence="4">RING-type E3 ubiquitin transferase</fullName>
        <ecNumber evidence="4">2.3.2.27</ecNumber>
    </recommendedName>
</protein>
<evidence type="ECO:0000256" key="6">
    <source>
        <dbReference type="ARBA" id="ARBA00022692"/>
    </source>
</evidence>
<dbReference type="PANTHER" id="PTHR46279">
    <property type="entry name" value="RING/U-BOX SUPERFAMILY PROTEIN"/>
    <property type="match status" value="1"/>
</dbReference>
<evidence type="ECO:0000256" key="4">
    <source>
        <dbReference type="ARBA" id="ARBA00012483"/>
    </source>
</evidence>